<dbReference type="VEuPathDB" id="FungiDB:BO82DRAFT_321855"/>
<dbReference type="AlphaFoldDB" id="A0A319BUP0"/>
<dbReference type="OrthoDB" id="9997739at2759"/>
<proteinExistence type="predicted"/>
<keyword evidence="3" id="KW-1185">Reference proteome</keyword>
<accession>A0A319BUP0</accession>
<dbReference type="PANTHER" id="PTHR47843">
    <property type="entry name" value="BTB DOMAIN-CONTAINING PROTEIN-RELATED"/>
    <property type="match status" value="1"/>
</dbReference>
<evidence type="ECO:0008006" key="4">
    <source>
        <dbReference type="Google" id="ProtNLM"/>
    </source>
</evidence>
<dbReference type="InterPro" id="IPR011333">
    <property type="entry name" value="SKP1/BTB/POZ_sf"/>
</dbReference>
<sequence length="338" mass="38305">MDSEFSKCLSSPLFTFVVGQERKEITVHSRSLANLSSPLNNLMNGKMQEANRRQADWSGVEEMTFVLLCEYAYTRDYTPPSCSKREIPQPPAETEDNIGTKEAEQASDQASNAATDAATEQETAAVSDAPAEPETPTEPEIVDELKAEATPEAEQLSTHFSGHTLPYREKSIWTQHLQDKFKTLSVQYTNSHNCALSARKDVFAPKGNSHPWEDFTPVFLGHAKLYILADKYCILPLADLVLYKLETTLAQFNLCEENISDVTELIRFSYQWTRPNDALRLLITTYVVSVLGQIGENTEFQELLMDGGFFVLDLWQIMWCKSDTKHTYERFRLYAKAT</sequence>
<feature type="region of interest" description="Disordered" evidence="1">
    <location>
        <begin position="80"/>
        <end position="139"/>
    </location>
</feature>
<dbReference type="EMBL" id="KZ821758">
    <property type="protein sequence ID" value="PYH76425.1"/>
    <property type="molecule type" value="Genomic_DNA"/>
</dbReference>
<evidence type="ECO:0000313" key="3">
    <source>
        <dbReference type="Proteomes" id="UP000248340"/>
    </source>
</evidence>
<organism evidence="2 3">
    <name type="scientific">Aspergillus uvarum CBS 121591</name>
    <dbReference type="NCBI Taxonomy" id="1448315"/>
    <lineage>
        <taxon>Eukaryota</taxon>
        <taxon>Fungi</taxon>
        <taxon>Dikarya</taxon>
        <taxon>Ascomycota</taxon>
        <taxon>Pezizomycotina</taxon>
        <taxon>Eurotiomycetes</taxon>
        <taxon>Eurotiomycetidae</taxon>
        <taxon>Eurotiales</taxon>
        <taxon>Aspergillaceae</taxon>
        <taxon>Aspergillus</taxon>
        <taxon>Aspergillus subgen. Circumdati</taxon>
    </lineage>
</organism>
<evidence type="ECO:0000313" key="2">
    <source>
        <dbReference type="EMBL" id="PYH76425.1"/>
    </source>
</evidence>
<dbReference type="RefSeq" id="XP_025486625.1">
    <property type="nucleotide sequence ID" value="XM_025632749.1"/>
</dbReference>
<protein>
    <recommendedName>
        <fullName evidence="4">BTB domain-containing protein</fullName>
    </recommendedName>
</protein>
<dbReference type="Proteomes" id="UP000248340">
    <property type="component" value="Unassembled WGS sequence"/>
</dbReference>
<dbReference type="Gene3D" id="3.30.710.10">
    <property type="entry name" value="Potassium Channel Kv1.1, Chain A"/>
    <property type="match status" value="1"/>
</dbReference>
<evidence type="ECO:0000256" key="1">
    <source>
        <dbReference type="SAM" id="MobiDB-lite"/>
    </source>
</evidence>
<feature type="compositionally biased region" description="Low complexity" evidence="1">
    <location>
        <begin position="113"/>
        <end position="134"/>
    </location>
</feature>
<dbReference type="GeneID" id="37135490"/>
<gene>
    <name evidence="2" type="ORF">BO82DRAFT_321855</name>
</gene>
<name>A0A319BUP0_9EURO</name>
<dbReference type="STRING" id="1448315.A0A319BUP0"/>
<reference evidence="2 3" key="1">
    <citation type="submission" date="2016-12" db="EMBL/GenBank/DDBJ databases">
        <title>The genomes of Aspergillus section Nigri reveals drivers in fungal speciation.</title>
        <authorList>
            <consortium name="DOE Joint Genome Institute"/>
            <person name="Vesth T.C."/>
            <person name="Nybo J."/>
            <person name="Theobald S."/>
            <person name="Brandl J."/>
            <person name="Frisvad J.C."/>
            <person name="Nielsen K.F."/>
            <person name="Lyhne E.K."/>
            <person name="Kogle M.E."/>
            <person name="Kuo A."/>
            <person name="Riley R."/>
            <person name="Clum A."/>
            <person name="Nolan M."/>
            <person name="Lipzen A."/>
            <person name="Salamov A."/>
            <person name="Henrissat B."/>
            <person name="Wiebenga A."/>
            <person name="De Vries R.P."/>
            <person name="Grigoriev I.V."/>
            <person name="Mortensen U.H."/>
            <person name="Andersen M.R."/>
            <person name="Baker S.E."/>
        </authorList>
    </citation>
    <scope>NUCLEOTIDE SEQUENCE [LARGE SCALE GENOMIC DNA]</scope>
    <source>
        <strain evidence="2 3">CBS 121591</strain>
    </source>
</reference>